<reference evidence="2" key="1">
    <citation type="journal article" date="2019" name="Int. J. Syst. Evol. Microbiol.">
        <title>The Global Catalogue of Microorganisms (GCM) 10K type strain sequencing project: providing services to taxonomists for standard genome sequencing and annotation.</title>
        <authorList>
            <consortium name="The Broad Institute Genomics Platform"/>
            <consortium name="The Broad Institute Genome Sequencing Center for Infectious Disease"/>
            <person name="Wu L."/>
            <person name="Ma J."/>
        </authorList>
    </citation>
    <scope>NUCLEOTIDE SEQUENCE [LARGE SCALE GENOMIC DNA]</scope>
    <source>
        <strain evidence="2">CGMCC 1.15472</strain>
    </source>
</reference>
<evidence type="ECO:0008006" key="3">
    <source>
        <dbReference type="Google" id="ProtNLM"/>
    </source>
</evidence>
<dbReference type="Pfam" id="PF06262">
    <property type="entry name" value="Zincin_1"/>
    <property type="match status" value="1"/>
</dbReference>
<dbReference type="InterPro" id="IPR038555">
    <property type="entry name" value="Zincin_1_sf"/>
</dbReference>
<comment type="caution">
    <text evidence="1">The sequence shown here is derived from an EMBL/GenBank/DDBJ whole genome shotgun (WGS) entry which is preliminary data.</text>
</comment>
<keyword evidence="2" id="KW-1185">Reference proteome</keyword>
<dbReference type="Gene3D" id="3.30.2010.20">
    <property type="match status" value="1"/>
</dbReference>
<proteinExistence type="predicted"/>
<organism evidence="1 2">
    <name type="scientific">Brevibacterium sediminis</name>
    <dbReference type="NCBI Taxonomy" id="1857024"/>
    <lineage>
        <taxon>Bacteria</taxon>
        <taxon>Bacillati</taxon>
        <taxon>Actinomycetota</taxon>
        <taxon>Actinomycetes</taxon>
        <taxon>Micrococcales</taxon>
        <taxon>Brevibacteriaceae</taxon>
        <taxon>Brevibacterium</taxon>
    </lineage>
</organism>
<dbReference type="CDD" id="cd12952">
    <property type="entry name" value="MMP_ACEL2062"/>
    <property type="match status" value="1"/>
</dbReference>
<dbReference type="EMBL" id="BMJG01000029">
    <property type="protein sequence ID" value="GGC50994.1"/>
    <property type="molecule type" value="Genomic_DNA"/>
</dbReference>
<dbReference type="Proteomes" id="UP000632322">
    <property type="component" value="Unassembled WGS sequence"/>
</dbReference>
<gene>
    <name evidence="1" type="ORF">GCM10010974_36340</name>
</gene>
<evidence type="ECO:0000313" key="1">
    <source>
        <dbReference type="EMBL" id="GGC50994.1"/>
    </source>
</evidence>
<protein>
    <recommendedName>
        <fullName evidence="3">Metallopeptidase family protein</fullName>
    </recommendedName>
</protein>
<dbReference type="SUPFAM" id="SSF55486">
    <property type="entry name" value="Metalloproteases ('zincins'), catalytic domain"/>
    <property type="match status" value="1"/>
</dbReference>
<evidence type="ECO:0000313" key="2">
    <source>
        <dbReference type="Proteomes" id="UP000632322"/>
    </source>
</evidence>
<accession>A0ABQ1N0Z8</accession>
<dbReference type="InterPro" id="IPR010428">
    <property type="entry name" value="Zincin_1"/>
</dbReference>
<name>A0ABQ1N0Z8_9MICO</name>
<sequence>MFVDVSQGRLGEGIGVARVGGMEALSDEEFDAILGEALDLLPAGVTEQLDNVALFVEDRPENGDRHLLGLYEGTPIGERGVAGFEMPDNIFIYRDNLIDFAEDVDHLREEIVVTIVHEIAHFYGLDDDRLHELGWG</sequence>